<dbReference type="AlphaFoldDB" id="A0A1I8PC98"/>
<gene>
    <name evidence="8" type="primary">106087767</name>
</gene>
<dbReference type="SUPFAM" id="SSF52833">
    <property type="entry name" value="Thioredoxin-like"/>
    <property type="match status" value="1"/>
</dbReference>
<protein>
    <recommendedName>
        <fullName evidence="3">Thioredoxin domain-containing protein 17</fullName>
    </recommendedName>
</protein>
<sequence length="126" mass="14547">MVVLHKVKGYEEFKEKVAELETTGQYIFILFSGGKDENGQSWCPYCVTAEPVIHDALTKAPKNSHFIHVDVGQRAYWKDLNNPFRKDPNTNLVFVPTLLLWKSRKRIDSINCSKKDLVEMIFEADD</sequence>
<dbReference type="Proteomes" id="UP000095300">
    <property type="component" value="Unassembled WGS sequence"/>
</dbReference>
<dbReference type="Pfam" id="PF06110">
    <property type="entry name" value="TXD17-like_Trx"/>
    <property type="match status" value="1"/>
</dbReference>
<evidence type="ECO:0000313" key="9">
    <source>
        <dbReference type="Proteomes" id="UP000095300"/>
    </source>
</evidence>
<keyword evidence="9" id="KW-1185">Reference proteome</keyword>
<dbReference type="InterPro" id="IPR010357">
    <property type="entry name" value="TXNDC17_dom"/>
</dbReference>
<keyword evidence="4" id="KW-0963">Cytoplasm</keyword>
<dbReference type="Gene3D" id="3.40.30.10">
    <property type="entry name" value="Glutaredoxin"/>
    <property type="match status" value="1"/>
</dbReference>
<dbReference type="VEuPathDB" id="VectorBase:SCAU006758"/>
<dbReference type="PANTHER" id="PTHR12452:SF0">
    <property type="entry name" value="THIOREDOXIN DOMAIN-CONTAINING PROTEIN 17"/>
    <property type="match status" value="1"/>
</dbReference>
<evidence type="ECO:0000256" key="6">
    <source>
        <dbReference type="ARBA" id="ARBA00023284"/>
    </source>
</evidence>
<comment type="subcellular location">
    <subcellularLocation>
        <location evidence="1">Cytoplasm</location>
    </subcellularLocation>
</comment>
<dbReference type="GO" id="GO:0005829">
    <property type="term" value="C:cytosol"/>
    <property type="evidence" value="ECO:0007669"/>
    <property type="project" value="TreeGrafter"/>
</dbReference>
<accession>A0A1I8PC98</accession>
<dbReference type="CDD" id="cd02952">
    <property type="entry name" value="TRP14_like"/>
    <property type="match status" value="1"/>
</dbReference>
<comment type="similarity">
    <text evidence="2">Belongs to the thioredoxin family.</text>
</comment>
<keyword evidence="5" id="KW-1015">Disulfide bond</keyword>
<evidence type="ECO:0000259" key="7">
    <source>
        <dbReference type="Pfam" id="PF06110"/>
    </source>
</evidence>
<dbReference type="GO" id="GO:0047134">
    <property type="term" value="F:protein-disulfide reductase [NAD(P)H] activity"/>
    <property type="evidence" value="ECO:0007669"/>
    <property type="project" value="InterPro"/>
</dbReference>
<organism evidence="8 9">
    <name type="scientific">Stomoxys calcitrans</name>
    <name type="common">Stable fly</name>
    <name type="synonym">Conops calcitrans</name>
    <dbReference type="NCBI Taxonomy" id="35570"/>
    <lineage>
        <taxon>Eukaryota</taxon>
        <taxon>Metazoa</taxon>
        <taxon>Ecdysozoa</taxon>
        <taxon>Arthropoda</taxon>
        <taxon>Hexapoda</taxon>
        <taxon>Insecta</taxon>
        <taxon>Pterygota</taxon>
        <taxon>Neoptera</taxon>
        <taxon>Endopterygota</taxon>
        <taxon>Diptera</taxon>
        <taxon>Brachycera</taxon>
        <taxon>Muscomorpha</taxon>
        <taxon>Muscoidea</taxon>
        <taxon>Muscidae</taxon>
        <taxon>Stomoxys</taxon>
    </lineage>
</organism>
<feature type="domain" description="Thioredoxin" evidence="7">
    <location>
        <begin position="7"/>
        <end position="123"/>
    </location>
</feature>
<evidence type="ECO:0000313" key="8">
    <source>
        <dbReference type="EnsemblMetazoa" id="SCAU006758-PA"/>
    </source>
</evidence>
<dbReference type="InterPro" id="IPR036249">
    <property type="entry name" value="Thioredoxin-like_sf"/>
</dbReference>
<evidence type="ECO:0000256" key="1">
    <source>
        <dbReference type="ARBA" id="ARBA00004496"/>
    </source>
</evidence>
<evidence type="ECO:0000256" key="5">
    <source>
        <dbReference type="ARBA" id="ARBA00023157"/>
    </source>
</evidence>
<dbReference type="STRING" id="35570.A0A1I8PC98"/>
<dbReference type="FunFam" id="3.40.30.10:FF:000124">
    <property type="entry name" value="Thioredoxin domain-containing 17"/>
    <property type="match status" value="1"/>
</dbReference>
<keyword evidence="6" id="KW-0676">Redox-active center</keyword>
<evidence type="ECO:0000256" key="4">
    <source>
        <dbReference type="ARBA" id="ARBA00022490"/>
    </source>
</evidence>
<dbReference type="EnsemblMetazoa" id="SCAU006758-RA">
    <property type="protein sequence ID" value="SCAU006758-PA"/>
    <property type="gene ID" value="SCAU006758"/>
</dbReference>
<reference evidence="8" key="1">
    <citation type="submission" date="2020-05" db="UniProtKB">
        <authorList>
            <consortium name="EnsemblMetazoa"/>
        </authorList>
    </citation>
    <scope>IDENTIFICATION</scope>
    <source>
        <strain evidence="8">USDA</strain>
    </source>
</reference>
<dbReference type="PANTHER" id="PTHR12452">
    <property type="entry name" value="42-9-9 PROTEIN-RELATED"/>
    <property type="match status" value="1"/>
</dbReference>
<evidence type="ECO:0000256" key="2">
    <source>
        <dbReference type="ARBA" id="ARBA00008987"/>
    </source>
</evidence>
<evidence type="ECO:0000256" key="3">
    <source>
        <dbReference type="ARBA" id="ARBA00016949"/>
    </source>
</evidence>
<dbReference type="InterPro" id="IPR045108">
    <property type="entry name" value="TXNDC17-like"/>
</dbReference>
<name>A0A1I8PC98_STOCA</name>
<proteinExistence type="inferred from homology"/>